<dbReference type="PROSITE" id="PS50109">
    <property type="entry name" value="HIS_KIN"/>
    <property type="match status" value="1"/>
</dbReference>
<keyword evidence="5" id="KW-0547">Nucleotide-binding</keyword>
<evidence type="ECO:0000256" key="6">
    <source>
        <dbReference type="ARBA" id="ARBA00022777"/>
    </source>
</evidence>
<dbReference type="PROSITE" id="PS50113">
    <property type="entry name" value="PAC"/>
    <property type="match status" value="1"/>
</dbReference>
<dbReference type="PROSITE" id="PS50112">
    <property type="entry name" value="PAS"/>
    <property type="match status" value="1"/>
</dbReference>
<dbReference type="InterPro" id="IPR003018">
    <property type="entry name" value="GAF"/>
</dbReference>
<feature type="coiled-coil region" evidence="9">
    <location>
        <begin position="570"/>
        <end position="597"/>
    </location>
</feature>
<dbReference type="Pfam" id="PF01590">
    <property type="entry name" value="GAF"/>
    <property type="match status" value="2"/>
</dbReference>
<evidence type="ECO:0000313" key="14">
    <source>
        <dbReference type="Proteomes" id="UP001597145"/>
    </source>
</evidence>
<evidence type="ECO:0000259" key="10">
    <source>
        <dbReference type="PROSITE" id="PS50109"/>
    </source>
</evidence>
<dbReference type="CDD" id="cd00130">
    <property type="entry name" value="PAS"/>
    <property type="match status" value="1"/>
</dbReference>
<proteinExistence type="predicted"/>
<dbReference type="InterPro" id="IPR050482">
    <property type="entry name" value="Sensor_HK_TwoCompSys"/>
</dbReference>
<keyword evidence="3" id="KW-0597">Phosphoprotein</keyword>
<dbReference type="InterPro" id="IPR036890">
    <property type="entry name" value="HATPase_C_sf"/>
</dbReference>
<dbReference type="InterPro" id="IPR001610">
    <property type="entry name" value="PAC"/>
</dbReference>
<name>A0ABW4FJI0_9PSEU</name>
<keyword evidence="7" id="KW-0067">ATP-binding</keyword>
<evidence type="ECO:0000256" key="3">
    <source>
        <dbReference type="ARBA" id="ARBA00022553"/>
    </source>
</evidence>
<dbReference type="InterPro" id="IPR035965">
    <property type="entry name" value="PAS-like_dom_sf"/>
</dbReference>
<dbReference type="SMART" id="SM00065">
    <property type="entry name" value="GAF"/>
    <property type="match status" value="2"/>
</dbReference>
<comment type="catalytic activity">
    <reaction evidence="1">
        <text>ATP + protein L-histidine = ADP + protein N-phospho-L-histidine.</text>
        <dbReference type="EC" id="2.7.13.3"/>
    </reaction>
</comment>
<evidence type="ECO:0000259" key="12">
    <source>
        <dbReference type="PROSITE" id="PS50113"/>
    </source>
</evidence>
<dbReference type="PANTHER" id="PTHR24421:SF10">
    <property type="entry name" value="NITRATE_NITRITE SENSOR PROTEIN NARQ"/>
    <property type="match status" value="1"/>
</dbReference>
<dbReference type="PANTHER" id="PTHR24421">
    <property type="entry name" value="NITRATE/NITRITE SENSOR PROTEIN NARX-RELATED"/>
    <property type="match status" value="1"/>
</dbReference>
<dbReference type="Proteomes" id="UP001597145">
    <property type="component" value="Unassembled WGS sequence"/>
</dbReference>
<dbReference type="Gene3D" id="3.30.450.20">
    <property type="entry name" value="PAS domain"/>
    <property type="match status" value="1"/>
</dbReference>
<comment type="caution">
    <text evidence="13">The sequence shown here is derived from an EMBL/GenBank/DDBJ whole genome shotgun (WGS) entry which is preliminary data.</text>
</comment>
<evidence type="ECO:0000313" key="13">
    <source>
        <dbReference type="EMBL" id="MFD1529981.1"/>
    </source>
</evidence>
<dbReference type="EMBL" id="JBHUCP010000007">
    <property type="protein sequence ID" value="MFD1529981.1"/>
    <property type="molecule type" value="Genomic_DNA"/>
</dbReference>
<dbReference type="Gene3D" id="3.30.450.350">
    <property type="entry name" value="CHASE domain"/>
    <property type="match status" value="1"/>
</dbReference>
<evidence type="ECO:0000256" key="9">
    <source>
        <dbReference type="SAM" id="Coils"/>
    </source>
</evidence>
<dbReference type="InterPro" id="IPR029016">
    <property type="entry name" value="GAF-like_dom_sf"/>
</dbReference>
<gene>
    <name evidence="13" type="ORF">ACFSCY_11060</name>
</gene>
<dbReference type="Gene3D" id="1.20.5.1930">
    <property type="match status" value="1"/>
</dbReference>
<dbReference type="EC" id="2.7.13.3" evidence="2"/>
<dbReference type="Pfam" id="PF02518">
    <property type="entry name" value="HATPase_c"/>
    <property type="match status" value="1"/>
</dbReference>
<sequence length="957" mass="101357">MAPRRWRFPPRRVALLALVVGLTMAGFLGARLLGERDARRNSEHQAEVAAAQIHARLADAASLAASLGRYMASVGRTGVTNEEFASNAAKWLGPAGFPAAGWVEEVGAADRAAYEQRTGHPIVTRDQRRRIVGVESRSSYLPASLASGIPPITVPGLDLGGEPGMAGALFRARALHQPSATPLSTVRDGTEGLFLISLAQRGGVVEPGFAVVFVSGETLRAAATDTPAVQLAAGGAPTAGPAGAATVRQSFTEAGQRFDVVVPLESVRGAAAVLPWIVLAAGVVLAGLTAALGVSAARRARAQEELDRIFTLSSDLIAVADFDGYFTRVNPSVERILGYTEEELLARPYLDLVHPDDRERTAAQAAALGEGKTTLSFENRYVRKDGSQRVLEWTSTPAVEDRVIYAVARDVTDRHQAEAELARLAGEQAALRRVATVVAREGPQAEVFSAIAEEIGQLLGTDEIRMLRYEDGRAVVVSSWGKAEESFPTGSRLESDSAASRVLRTGQPARIDDYATTSGRLAEAVRSIGIRSAVAVPIRVEGRLWGAVTASRDEPLPLDTESRLGQFTELMATAVANAEARAEVERLAEEQAALRRVATLVARGMPSAEVFSAVAEEVGSVLGADGTVIVRLVEPDGEVTVAASTGAYAAELRVGSRWKPEPPAAVAVVLRTARPARIDDFSQASDAWSLAIRLVGVRSGVAAPIVVEGRLWGAIAVGTRRERFPADTEQRMAGFTELIGTAIANADNRAELFASRARLVAASDEVRRRFERDLHDGVQQRLVSLALELQGAEAIAPHEDVELIAELAHARQGLAGALDDLRELSRGIHPAVLSEGGLRPAVRTLARRSAVPVELNLSVNERLADHVEVGAYYVISEALTNAAKHAQASKVEVTAHVHDGTLQLRIDDDGIGGADSARGSGLTGLTDRVAALRGTIAIASPPGRGTSVRVELPVVRK</sequence>
<keyword evidence="4" id="KW-0808">Transferase</keyword>
<keyword evidence="9" id="KW-0175">Coiled coil</keyword>
<feature type="domain" description="PAC" evidence="12">
    <location>
        <begin position="375"/>
        <end position="423"/>
    </location>
</feature>
<feature type="domain" description="Histidine kinase" evidence="10">
    <location>
        <begin position="874"/>
        <end position="956"/>
    </location>
</feature>
<dbReference type="InterPro" id="IPR000700">
    <property type="entry name" value="PAS-assoc_C"/>
</dbReference>
<evidence type="ECO:0000256" key="2">
    <source>
        <dbReference type="ARBA" id="ARBA00012438"/>
    </source>
</evidence>
<dbReference type="RefSeq" id="WP_343976422.1">
    <property type="nucleotide sequence ID" value="NZ_BAAAJG010000008.1"/>
</dbReference>
<dbReference type="SUPFAM" id="SSF55874">
    <property type="entry name" value="ATPase domain of HSP90 chaperone/DNA topoisomerase II/histidine kinase"/>
    <property type="match status" value="1"/>
</dbReference>
<dbReference type="SUPFAM" id="SSF55785">
    <property type="entry name" value="PYP-like sensor domain (PAS domain)"/>
    <property type="match status" value="1"/>
</dbReference>
<evidence type="ECO:0000256" key="5">
    <source>
        <dbReference type="ARBA" id="ARBA00022741"/>
    </source>
</evidence>
<evidence type="ECO:0000259" key="11">
    <source>
        <dbReference type="PROSITE" id="PS50112"/>
    </source>
</evidence>
<dbReference type="SUPFAM" id="SSF55781">
    <property type="entry name" value="GAF domain-like"/>
    <property type="match status" value="2"/>
</dbReference>
<keyword evidence="6" id="KW-0418">Kinase</keyword>
<evidence type="ECO:0000256" key="4">
    <source>
        <dbReference type="ARBA" id="ARBA00022679"/>
    </source>
</evidence>
<protein>
    <recommendedName>
        <fullName evidence="2">histidine kinase</fullName>
        <ecNumber evidence="2">2.7.13.3</ecNumber>
    </recommendedName>
</protein>
<dbReference type="Gene3D" id="3.30.450.40">
    <property type="match status" value="2"/>
</dbReference>
<evidence type="ECO:0000256" key="8">
    <source>
        <dbReference type="ARBA" id="ARBA00023012"/>
    </source>
</evidence>
<dbReference type="CDD" id="cd16917">
    <property type="entry name" value="HATPase_UhpB-NarQ-NarX-like"/>
    <property type="match status" value="1"/>
</dbReference>
<dbReference type="InterPro" id="IPR003594">
    <property type="entry name" value="HATPase_dom"/>
</dbReference>
<keyword evidence="14" id="KW-1185">Reference proteome</keyword>
<reference evidence="14" key="1">
    <citation type="journal article" date="2019" name="Int. J. Syst. Evol. Microbiol.">
        <title>The Global Catalogue of Microorganisms (GCM) 10K type strain sequencing project: providing services to taxonomists for standard genome sequencing and annotation.</title>
        <authorList>
            <consortium name="The Broad Institute Genomics Platform"/>
            <consortium name="The Broad Institute Genome Sequencing Center for Infectious Disease"/>
            <person name="Wu L."/>
            <person name="Ma J."/>
        </authorList>
    </citation>
    <scope>NUCLEOTIDE SEQUENCE [LARGE SCALE GENOMIC DNA]</scope>
    <source>
        <strain evidence="14">JCM 12165</strain>
    </source>
</reference>
<dbReference type="InterPro" id="IPR042240">
    <property type="entry name" value="CHASE_sf"/>
</dbReference>
<dbReference type="InterPro" id="IPR013655">
    <property type="entry name" value="PAS_fold_3"/>
</dbReference>
<dbReference type="NCBIfam" id="TIGR00229">
    <property type="entry name" value="sensory_box"/>
    <property type="match status" value="1"/>
</dbReference>
<evidence type="ECO:0000256" key="7">
    <source>
        <dbReference type="ARBA" id="ARBA00022840"/>
    </source>
</evidence>
<dbReference type="SMART" id="SM00086">
    <property type="entry name" value="PAC"/>
    <property type="match status" value="1"/>
</dbReference>
<evidence type="ECO:0000256" key="1">
    <source>
        <dbReference type="ARBA" id="ARBA00000085"/>
    </source>
</evidence>
<dbReference type="SMART" id="SM00091">
    <property type="entry name" value="PAS"/>
    <property type="match status" value="1"/>
</dbReference>
<dbReference type="InterPro" id="IPR005467">
    <property type="entry name" value="His_kinase_dom"/>
</dbReference>
<dbReference type="Pfam" id="PF08447">
    <property type="entry name" value="PAS_3"/>
    <property type="match status" value="1"/>
</dbReference>
<dbReference type="Gene3D" id="3.30.565.10">
    <property type="entry name" value="Histidine kinase-like ATPase, C-terminal domain"/>
    <property type="match status" value="1"/>
</dbReference>
<accession>A0ABW4FJI0</accession>
<dbReference type="SMART" id="SM00387">
    <property type="entry name" value="HATPase_c"/>
    <property type="match status" value="1"/>
</dbReference>
<dbReference type="InterPro" id="IPR000014">
    <property type="entry name" value="PAS"/>
</dbReference>
<keyword evidence="8" id="KW-0902">Two-component regulatory system</keyword>
<organism evidence="13 14">
    <name type="scientific">Pseudonocardia aurantiaca</name>
    <dbReference type="NCBI Taxonomy" id="75290"/>
    <lineage>
        <taxon>Bacteria</taxon>
        <taxon>Bacillati</taxon>
        <taxon>Actinomycetota</taxon>
        <taxon>Actinomycetes</taxon>
        <taxon>Pseudonocardiales</taxon>
        <taxon>Pseudonocardiaceae</taxon>
        <taxon>Pseudonocardia</taxon>
    </lineage>
</organism>
<dbReference type="InterPro" id="IPR011712">
    <property type="entry name" value="Sig_transdc_His_kin_sub3_dim/P"/>
</dbReference>
<feature type="domain" description="PAS" evidence="11">
    <location>
        <begin position="302"/>
        <end position="359"/>
    </location>
</feature>
<dbReference type="Pfam" id="PF07730">
    <property type="entry name" value="HisKA_3"/>
    <property type="match status" value="1"/>
</dbReference>